<proteinExistence type="predicted"/>
<dbReference type="GO" id="GO:0005829">
    <property type="term" value="C:cytosol"/>
    <property type="evidence" value="ECO:0007669"/>
    <property type="project" value="TreeGrafter"/>
</dbReference>
<evidence type="ECO:0000256" key="1">
    <source>
        <dbReference type="ARBA" id="ARBA00022448"/>
    </source>
</evidence>
<protein>
    <recommendedName>
        <fullName evidence="5">Flagellar assembly protein FliH/Type III secretion system HrpE domain-containing protein</fullName>
    </recommendedName>
</protein>
<dbReference type="STRING" id="1675527.AIOL_001319"/>
<dbReference type="AlphaFoldDB" id="A0A0J9E110"/>
<dbReference type="PANTHER" id="PTHR34982">
    <property type="entry name" value="YOP PROTEINS TRANSLOCATION PROTEIN L"/>
    <property type="match status" value="1"/>
</dbReference>
<evidence type="ECO:0000313" key="4">
    <source>
        <dbReference type="Proteomes" id="UP000037178"/>
    </source>
</evidence>
<evidence type="ECO:0000313" key="3">
    <source>
        <dbReference type="EMBL" id="KMW56367.1"/>
    </source>
</evidence>
<evidence type="ECO:0000256" key="2">
    <source>
        <dbReference type="ARBA" id="ARBA00022927"/>
    </source>
</evidence>
<reference evidence="3 4" key="1">
    <citation type="submission" date="2015-06" db="EMBL/GenBank/DDBJ databases">
        <title>Draft genome sequence of an Alphaproteobacteria species associated to the Mediterranean sponge Oscarella lobularis.</title>
        <authorList>
            <person name="Jourda C."/>
            <person name="Santini S."/>
            <person name="Claverie J.-M."/>
        </authorList>
    </citation>
    <scope>NUCLEOTIDE SEQUENCE [LARGE SCALE GENOMIC DNA]</scope>
    <source>
        <strain evidence="3">IGS</strain>
    </source>
</reference>
<accession>A0A0J9E110</accession>
<keyword evidence="1" id="KW-0813">Transport</keyword>
<evidence type="ECO:0008006" key="5">
    <source>
        <dbReference type="Google" id="ProtNLM"/>
    </source>
</evidence>
<dbReference type="PATRIC" id="fig|1675527.3.peg.1403"/>
<organism evidence="3 4">
    <name type="scientific">Candidatus Rhodobacter oscarellae</name>
    <dbReference type="NCBI Taxonomy" id="1675527"/>
    <lineage>
        <taxon>Bacteria</taxon>
        <taxon>Pseudomonadati</taxon>
        <taxon>Pseudomonadota</taxon>
        <taxon>Alphaproteobacteria</taxon>
        <taxon>Rhodobacterales</taxon>
        <taxon>Rhodobacter group</taxon>
        <taxon>Rhodobacter</taxon>
    </lineage>
</organism>
<keyword evidence="2" id="KW-0653">Protein transport</keyword>
<dbReference type="GO" id="GO:0015031">
    <property type="term" value="P:protein transport"/>
    <property type="evidence" value="ECO:0007669"/>
    <property type="project" value="UniProtKB-KW"/>
</dbReference>
<comment type="caution">
    <text evidence="3">The sequence shown here is derived from an EMBL/GenBank/DDBJ whole genome shotgun (WGS) entry which is preliminary data.</text>
</comment>
<dbReference type="PANTHER" id="PTHR34982:SF1">
    <property type="entry name" value="FLAGELLAR ASSEMBLY PROTEIN FLIH"/>
    <property type="match status" value="1"/>
</dbReference>
<dbReference type="EMBL" id="LFTY01000002">
    <property type="protein sequence ID" value="KMW56367.1"/>
    <property type="molecule type" value="Genomic_DNA"/>
</dbReference>
<sequence length="203" mass="22316">MSSSPVDPIILQPGALIPSDIVESYLSLDAQWRDLHQDRARLMSRAEEITQEAESKGFEEGLSRVVAKAVDYTAELNTLLNARTDALEQDLTELVAGALEEILGTQEQTALARQVVQSKLEQLRRFDTLIFSVAPGLGPAIKAALSDMDMPLNLSVIEDETLKNGRILVETPEGYFDLGVAEQGVIARRLMAKRITALLRSKL</sequence>
<gene>
    <name evidence="3" type="ORF">AIOL_001319</name>
</gene>
<keyword evidence="4" id="KW-1185">Reference proteome</keyword>
<name>A0A0J9E110_9RHOB</name>
<dbReference type="InterPro" id="IPR051472">
    <property type="entry name" value="T3SS_Stator/FliH"/>
</dbReference>
<dbReference type="Proteomes" id="UP000037178">
    <property type="component" value="Unassembled WGS sequence"/>
</dbReference>